<dbReference type="Proteomes" id="UP000235703">
    <property type="component" value="Unassembled WGS sequence"/>
</dbReference>
<organism evidence="1 2">
    <name type="scientific">Brevibacterium luteolum</name>
    <dbReference type="NCBI Taxonomy" id="199591"/>
    <lineage>
        <taxon>Bacteria</taxon>
        <taxon>Bacillati</taxon>
        <taxon>Actinomycetota</taxon>
        <taxon>Actinomycetes</taxon>
        <taxon>Micrococcales</taxon>
        <taxon>Brevibacteriaceae</taxon>
        <taxon>Brevibacterium</taxon>
    </lineage>
</organism>
<gene>
    <name evidence="1" type="ORF">CJ198_10405</name>
</gene>
<dbReference type="RefSeq" id="WP_102162524.1">
    <property type="nucleotide sequence ID" value="NZ_JAHHXW010000005.1"/>
</dbReference>
<keyword evidence="2" id="KW-1185">Reference proteome</keyword>
<name>A0A2N6PGH5_9MICO</name>
<protein>
    <submittedName>
        <fullName evidence="1">Uncharacterized protein</fullName>
    </submittedName>
</protein>
<evidence type="ECO:0000313" key="1">
    <source>
        <dbReference type="EMBL" id="PMB97787.1"/>
    </source>
</evidence>
<reference evidence="1 2" key="1">
    <citation type="submission" date="2017-09" db="EMBL/GenBank/DDBJ databases">
        <title>Bacterial strain isolated from the female urinary microbiota.</title>
        <authorList>
            <person name="Thomas-White K."/>
            <person name="Kumar N."/>
            <person name="Forster S."/>
            <person name="Putonti C."/>
            <person name="Lawley T."/>
            <person name="Wolfe A.J."/>
        </authorList>
    </citation>
    <scope>NUCLEOTIDE SEQUENCE [LARGE SCALE GENOMIC DNA]</scope>
    <source>
        <strain evidence="1 2">UMB0680</strain>
    </source>
</reference>
<accession>A0A2N6PGH5</accession>
<dbReference type="EMBL" id="PNFZ01000005">
    <property type="protein sequence ID" value="PMB97787.1"/>
    <property type="molecule type" value="Genomic_DNA"/>
</dbReference>
<dbReference type="AlphaFoldDB" id="A0A2N6PGH5"/>
<comment type="caution">
    <text evidence="1">The sequence shown here is derived from an EMBL/GenBank/DDBJ whole genome shotgun (WGS) entry which is preliminary data.</text>
</comment>
<proteinExistence type="predicted"/>
<evidence type="ECO:0000313" key="2">
    <source>
        <dbReference type="Proteomes" id="UP000235703"/>
    </source>
</evidence>
<sequence length="176" mass="18526">MSAVVPPKPDHPPLVGADPFADAGQGLPLRVQRQLAAELPAAEVGVDVLAGVLRFLRFEADDLLMMSRTPLLAVIVAPGRQQVTAAGLREQLALRGIDEAAIEQIAASVLSRRWGPVAGIVSLPDLFAADGPVLDPAVFHRALRLSRRSGVPVISIGTQTETRACLGHLNPVCLVS</sequence>